<dbReference type="InterPro" id="IPR035094">
    <property type="entry name" value="EgtD"/>
</dbReference>
<dbReference type="GO" id="GO:0008168">
    <property type="term" value="F:methyltransferase activity"/>
    <property type="evidence" value="ECO:0007669"/>
    <property type="project" value="UniProtKB-KW"/>
</dbReference>
<reference evidence="4 5" key="1">
    <citation type="submission" date="2014-09" db="EMBL/GenBank/DDBJ databases">
        <title>Genome sequencing of Methyloceanibacter caenitepidi Gela4.</title>
        <authorList>
            <person name="Takeuchi M."/>
            <person name="Susumu S."/>
            <person name="Kamagata Y."/>
            <person name="Oshima K."/>
            <person name="Hattori M."/>
            <person name="Iwasaki W."/>
        </authorList>
    </citation>
    <scope>NUCLEOTIDE SEQUENCE [LARGE SCALE GENOMIC DNA]</scope>
    <source>
        <strain evidence="4 5">Gela4</strain>
    </source>
</reference>
<dbReference type="RefSeq" id="WP_244462666.1">
    <property type="nucleotide sequence ID" value="NZ_AP014648.1"/>
</dbReference>
<evidence type="ECO:0000256" key="2">
    <source>
        <dbReference type="ARBA" id="ARBA00022679"/>
    </source>
</evidence>
<dbReference type="InterPro" id="IPR017804">
    <property type="entry name" value="MeTrfase_EgtD-like"/>
</dbReference>
<evidence type="ECO:0000256" key="1">
    <source>
        <dbReference type="ARBA" id="ARBA00022603"/>
    </source>
</evidence>
<feature type="domain" description="Histidine-specific methyltransferase SAM-dependent" evidence="3">
    <location>
        <begin position="38"/>
        <end position="337"/>
    </location>
</feature>
<dbReference type="AlphaFoldDB" id="A0A0A8K297"/>
<accession>A0A0A8K297</accession>
<proteinExistence type="predicted"/>
<dbReference type="PANTHER" id="PTHR43397:SF1">
    <property type="entry name" value="ERGOTHIONEINE BIOSYNTHESIS PROTEIN 1"/>
    <property type="match status" value="1"/>
</dbReference>
<keyword evidence="5" id="KW-1185">Reference proteome</keyword>
<dbReference type="Gene3D" id="3.40.50.150">
    <property type="entry name" value="Vaccinia Virus protein VP39"/>
    <property type="match status" value="1"/>
</dbReference>
<dbReference type="PIRSF" id="PIRSF018005">
    <property type="entry name" value="UCP018005"/>
    <property type="match status" value="1"/>
</dbReference>
<name>A0A0A8K297_9HYPH</name>
<dbReference type="InterPro" id="IPR051128">
    <property type="entry name" value="EgtD_Methyltrsf_superfamily"/>
</dbReference>
<evidence type="ECO:0000313" key="4">
    <source>
        <dbReference type="EMBL" id="BAQ16129.1"/>
    </source>
</evidence>
<dbReference type="STRING" id="1384459.GL4_0666"/>
<protein>
    <recommendedName>
        <fullName evidence="3">Histidine-specific methyltransferase SAM-dependent domain-containing protein</fullName>
    </recommendedName>
</protein>
<dbReference type="Pfam" id="PF10017">
    <property type="entry name" value="Methyltransf_33"/>
    <property type="match status" value="1"/>
</dbReference>
<evidence type="ECO:0000313" key="5">
    <source>
        <dbReference type="Proteomes" id="UP000031643"/>
    </source>
</evidence>
<sequence length="339" mass="37231">MARTLSMSRASLPHADSDVAEAVRKAAEPTLAVHAAEFAKAVLDGLADRPRHIPSRFLYDEAGSALFEEITKLDEYYPTRTEIALLRSYGAEIAGCVGPVETLVEFGSGSSRKTRLLIEALDGLDTYVPIDVSGSFLAEAAEGLEAEFEDLTVRPVVGDFTKPRDLKGIEADEPLGFFSGSTIGNLTHEEATDFLENATRLLGPGSTFLIGVDLQKSLDVLIPAYDDAQGVTASFSLNLLARINRELDGDFDTDRFAHRALYNPREGRIEIYLESLANQTVHVLGERFDFAKGERIHTENSHKYSIQGFQDLARRGGWEPARVWTDEAALFSLHLLRAA</sequence>
<dbReference type="SUPFAM" id="SSF53335">
    <property type="entry name" value="S-adenosyl-L-methionine-dependent methyltransferases"/>
    <property type="match status" value="1"/>
</dbReference>
<dbReference type="PANTHER" id="PTHR43397">
    <property type="entry name" value="ERGOTHIONEINE BIOSYNTHESIS PROTEIN 1"/>
    <property type="match status" value="1"/>
</dbReference>
<keyword evidence="2" id="KW-0808">Transferase</keyword>
<dbReference type="EMBL" id="AP014648">
    <property type="protein sequence ID" value="BAQ16129.1"/>
    <property type="molecule type" value="Genomic_DNA"/>
</dbReference>
<organism evidence="4 5">
    <name type="scientific">Methyloceanibacter caenitepidi</name>
    <dbReference type="NCBI Taxonomy" id="1384459"/>
    <lineage>
        <taxon>Bacteria</taxon>
        <taxon>Pseudomonadati</taxon>
        <taxon>Pseudomonadota</taxon>
        <taxon>Alphaproteobacteria</taxon>
        <taxon>Hyphomicrobiales</taxon>
        <taxon>Hyphomicrobiaceae</taxon>
        <taxon>Methyloceanibacter</taxon>
    </lineage>
</organism>
<dbReference type="InterPro" id="IPR019257">
    <property type="entry name" value="MeTrfase_dom"/>
</dbReference>
<dbReference type="GO" id="GO:0032259">
    <property type="term" value="P:methylation"/>
    <property type="evidence" value="ECO:0007669"/>
    <property type="project" value="UniProtKB-KW"/>
</dbReference>
<dbReference type="InterPro" id="IPR029063">
    <property type="entry name" value="SAM-dependent_MTases_sf"/>
</dbReference>
<dbReference type="KEGG" id="mcg:GL4_0666"/>
<evidence type="ECO:0000259" key="3">
    <source>
        <dbReference type="Pfam" id="PF10017"/>
    </source>
</evidence>
<dbReference type="HOGENOM" id="CLU_049766_1_1_5"/>
<dbReference type="Proteomes" id="UP000031643">
    <property type="component" value="Chromosome"/>
</dbReference>
<gene>
    <name evidence="4" type="ORF">GL4_0666</name>
</gene>
<dbReference type="NCBIfam" id="TIGR03438">
    <property type="entry name" value="egtD_ergothio"/>
    <property type="match status" value="1"/>
</dbReference>
<keyword evidence="1" id="KW-0489">Methyltransferase</keyword>